<accession>A0A346Y4S7</accession>
<organism evidence="2 3">
    <name type="scientific">Euzebya pacifica</name>
    <dbReference type="NCBI Taxonomy" id="1608957"/>
    <lineage>
        <taxon>Bacteria</taxon>
        <taxon>Bacillati</taxon>
        <taxon>Actinomycetota</taxon>
        <taxon>Nitriliruptoria</taxon>
        <taxon>Euzebyales</taxon>
    </lineage>
</organism>
<evidence type="ECO:0000313" key="2">
    <source>
        <dbReference type="EMBL" id="AXV09474.1"/>
    </source>
</evidence>
<dbReference type="Proteomes" id="UP000264006">
    <property type="component" value="Chromosome"/>
</dbReference>
<evidence type="ECO:0000256" key="1">
    <source>
        <dbReference type="SAM" id="MobiDB-lite"/>
    </source>
</evidence>
<protein>
    <submittedName>
        <fullName evidence="2">Uncharacterized protein</fullName>
    </submittedName>
</protein>
<proteinExistence type="predicted"/>
<reference evidence="2 3" key="1">
    <citation type="submission" date="2018-09" db="EMBL/GenBank/DDBJ databases">
        <title>Complete genome sequence of Euzebya sp. DY32-46 isolated from seawater of Pacific Ocean.</title>
        <authorList>
            <person name="Xu L."/>
            <person name="Wu Y.-H."/>
            <person name="Xu X.-W."/>
        </authorList>
    </citation>
    <scope>NUCLEOTIDE SEQUENCE [LARGE SCALE GENOMIC DNA]</scope>
    <source>
        <strain evidence="2 3">DY32-46</strain>
    </source>
</reference>
<sequence length="175" mass="18578">MARAKARASAVKSTRQAPARATNARRAEEWVAWGLRTGRLTAGTAPGWRERIVQGGAAATAALQALPDIRTAMAAVSDPDARAAIAAETDPAVAEQLRLRYSGAQGARQARVDAQMRWHPVARAQAARLATETAGDDAPIAYPLNWLTGAEHTDLVQSLAAADRQNDLLGRHGRT</sequence>
<name>A0A346Y4S7_9ACTN</name>
<dbReference type="AlphaFoldDB" id="A0A346Y4S7"/>
<dbReference type="EMBL" id="CP031165">
    <property type="protein sequence ID" value="AXV09474.1"/>
    <property type="molecule type" value="Genomic_DNA"/>
</dbReference>
<keyword evidence="3" id="KW-1185">Reference proteome</keyword>
<dbReference type="KEGG" id="euz:DVS28_a4816"/>
<gene>
    <name evidence="2" type="ORF">DVS28_a4816</name>
</gene>
<feature type="region of interest" description="Disordered" evidence="1">
    <location>
        <begin position="1"/>
        <end position="23"/>
    </location>
</feature>
<evidence type="ECO:0000313" key="3">
    <source>
        <dbReference type="Proteomes" id="UP000264006"/>
    </source>
</evidence>